<sequence>MTNSKVFHLLASLIFLAICSPIFGCYLIQGDHCNGGWDPRIGEMATTIINPMSWLRFAFKKYNNVENDTEEIIEYTF</sequence>
<evidence type="ECO:0000256" key="1">
    <source>
        <dbReference type="SAM" id="SignalP"/>
    </source>
</evidence>
<dbReference type="VEuPathDB" id="VectorBase:CSON009157"/>
<dbReference type="AlphaFoldDB" id="A0A336LJZ4"/>
<dbReference type="EMBL" id="UFQT01000035">
    <property type="protein sequence ID" value="SSX18332.1"/>
    <property type="molecule type" value="Genomic_DNA"/>
</dbReference>
<evidence type="ECO:0000313" key="2">
    <source>
        <dbReference type="EMBL" id="SSX18332.1"/>
    </source>
</evidence>
<keyword evidence="1" id="KW-0732">Signal</keyword>
<reference evidence="2" key="1">
    <citation type="submission" date="2018-07" db="EMBL/GenBank/DDBJ databases">
        <authorList>
            <person name="Quirk P.G."/>
            <person name="Krulwich T.A."/>
        </authorList>
    </citation>
    <scope>NUCLEOTIDE SEQUENCE</scope>
</reference>
<feature type="signal peptide" evidence="1">
    <location>
        <begin position="1"/>
        <end position="24"/>
    </location>
</feature>
<gene>
    <name evidence="2" type="primary">CSON009157</name>
</gene>
<name>A0A336LJZ4_CULSO</name>
<protein>
    <submittedName>
        <fullName evidence="2">CSON009157 protein</fullName>
    </submittedName>
</protein>
<organism evidence="2">
    <name type="scientific">Culicoides sonorensis</name>
    <name type="common">Biting midge</name>
    <dbReference type="NCBI Taxonomy" id="179676"/>
    <lineage>
        <taxon>Eukaryota</taxon>
        <taxon>Metazoa</taxon>
        <taxon>Ecdysozoa</taxon>
        <taxon>Arthropoda</taxon>
        <taxon>Hexapoda</taxon>
        <taxon>Insecta</taxon>
        <taxon>Pterygota</taxon>
        <taxon>Neoptera</taxon>
        <taxon>Endopterygota</taxon>
        <taxon>Diptera</taxon>
        <taxon>Nematocera</taxon>
        <taxon>Chironomoidea</taxon>
        <taxon>Ceratopogonidae</taxon>
        <taxon>Ceratopogoninae</taxon>
        <taxon>Culicoides</taxon>
        <taxon>Monoculicoides</taxon>
    </lineage>
</organism>
<proteinExistence type="predicted"/>
<feature type="chain" id="PRO_5016235768" evidence="1">
    <location>
        <begin position="25"/>
        <end position="77"/>
    </location>
</feature>
<accession>A0A336LJZ4</accession>